<dbReference type="EMBL" id="JACYFU010000001">
    <property type="protein sequence ID" value="MBD8064371.1"/>
    <property type="molecule type" value="Genomic_DNA"/>
</dbReference>
<proteinExistence type="predicted"/>
<dbReference type="Pfam" id="PF10276">
    <property type="entry name" value="zf-CHCC"/>
    <property type="match status" value="1"/>
</dbReference>
<dbReference type="GO" id="GO:0008270">
    <property type="term" value="F:zinc ion binding"/>
    <property type="evidence" value="ECO:0007669"/>
    <property type="project" value="UniProtKB-KW"/>
</dbReference>
<dbReference type="InterPro" id="IPR019401">
    <property type="entry name" value="Znf_CHCC"/>
</dbReference>
<dbReference type="AlphaFoldDB" id="A0A927FUL6"/>
<keyword evidence="2" id="KW-0862">Zinc</keyword>
<dbReference type="Proteomes" id="UP000654108">
    <property type="component" value="Unassembled WGS sequence"/>
</dbReference>
<keyword evidence="3" id="KW-1185">Reference proteome</keyword>
<keyword evidence="2" id="KW-0863">Zinc-finger</keyword>
<evidence type="ECO:0000313" key="2">
    <source>
        <dbReference type="EMBL" id="MBD8064371.1"/>
    </source>
</evidence>
<gene>
    <name evidence="2" type="ORF">IC608_02630</name>
</gene>
<comment type="caution">
    <text evidence="2">The sequence shown here is derived from an EMBL/GenBank/DDBJ whole genome shotgun (WGS) entry which is preliminary data.</text>
</comment>
<accession>A0A927FUL6</accession>
<name>A0A927FUL6_9HYPH</name>
<dbReference type="Gene3D" id="2.60.260.40">
    <property type="entry name" value="q5lls5 like domains"/>
    <property type="match status" value="1"/>
</dbReference>
<reference evidence="2" key="1">
    <citation type="submission" date="2020-09" db="EMBL/GenBank/DDBJ databases">
        <title>Genome seq and assembly of Devosia sp.</title>
        <authorList>
            <person name="Chhetri G."/>
        </authorList>
    </citation>
    <scope>NUCLEOTIDE SEQUENCE</scope>
    <source>
        <strain evidence="2">PTR5</strain>
    </source>
</reference>
<evidence type="ECO:0000313" key="3">
    <source>
        <dbReference type="Proteomes" id="UP000654108"/>
    </source>
</evidence>
<evidence type="ECO:0000259" key="1">
    <source>
        <dbReference type="Pfam" id="PF10276"/>
    </source>
</evidence>
<feature type="domain" description="Zinc finger CHCC-type" evidence="1">
    <location>
        <begin position="23"/>
        <end position="58"/>
    </location>
</feature>
<dbReference type="RefSeq" id="WP_191772468.1">
    <property type="nucleotide sequence ID" value="NZ_JACYFU010000001.1"/>
</dbReference>
<sequence length="82" mass="8732">MAHSSTPHFHNTDGLRSIEVGSKEFQCVGALPPFDHPHIYLDMGKDTEIVCPYCSTLYIFNGALGEGQANPASALLEGIAAA</sequence>
<keyword evidence="2" id="KW-0479">Metal-binding</keyword>
<organism evidence="2 3">
    <name type="scientific">Devosia oryzisoli</name>
    <dbReference type="NCBI Taxonomy" id="2774138"/>
    <lineage>
        <taxon>Bacteria</taxon>
        <taxon>Pseudomonadati</taxon>
        <taxon>Pseudomonadota</taxon>
        <taxon>Alphaproteobacteria</taxon>
        <taxon>Hyphomicrobiales</taxon>
        <taxon>Devosiaceae</taxon>
        <taxon>Devosia</taxon>
    </lineage>
</organism>
<protein>
    <submittedName>
        <fullName evidence="2">Zinc-finger domain-containing protein</fullName>
    </submittedName>
</protein>